<dbReference type="PANTHER" id="PTHR24416:SF604">
    <property type="entry name" value="RECEPTOR PROTEIN-TYROSINE KINASE"/>
    <property type="match status" value="1"/>
</dbReference>
<keyword evidence="17" id="KW-0597">Phosphoprotein</keyword>
<protein>
    <recommendedName>
        <fullName evidence="17">Tyrosine-protein kinase receptor</fullName>
        <ecNumber evidence="17">2.7.10.1</ecNumber>
    </recommendedName>
</protein>
<dbReference type="PRINTS" id="PR00109">
    <property type="entry name" value="TYRKINASE"/>
</dbReference>
<dbReference type="SUPFAM" id="SSF56112">
    <property type="entry name" value="Protein kinase-like (PK-like)"/>
    <property type="match status" value="1"/>
</dbReference>
<keyword evidence="8 16" id="KW-0067">ATP-binding</keyword>
<evidence type="ECO:0000256" key="4">
    <source>
        <dbReference type="ARBA" id="ARBA00022692"/>
    </source>
</evidence>
<comment type="similarity">
    <text evidence="17">Belongs to the protein kinase superfamily. Tyr protein kinase family. Insulin receptor subfamily.</text>
</comment>
<keyword evidence="13 17" id="KW-0675">Receptor</keyword>
<dbReference type="InterPro" id="IPR013320">
    <property type="entry name" value="ConA-like_dom_sf"/>
</dbReference>
<keyword evidence="5" id="KW-0732">Signal</keyword>
<comment type="catalytic activity">
    <reaction evidence="15 17">
        <text>L-tyrosyl-[protein] + ATP = O-phospho-L-tyrosyl-[protein] + ADP + H(+)</text>
        <dbReference type="Rhea" id="RHEA:10596"/>
        <dbReference type="Rhea" id="RHEA-COMP:10136"/>
        <dbReference type="Rhea" id="RHEA-COMP:20101"/>
        <dbReference type="ChEBI" id="CHEBI:15378"/>
        <dbReference type="ChEBI" id="CHEBI:30616"/>
        <dbReference type="ChEBI" id="CHEBI:46858"/>
        <dbReference type="ChEBI" id="CHEBI:61978"/>
        <dbReference type="ChEBI" id="CHEBI:456216"/>
        <dbReference type="EC" id="2.7.10.1"/>
    </reaction>
</comment>
<dbReference type="InterPro" id="IPR001245">
    <property type="entry name" value="Ser-Thr/Tyr_kinase_cat_dom"/>
</dbReference>
<dbReference type="InterPro" id="IPR055163">
    <property type="entry name" value="ALK/LTK-like_GRD"/>
</dbReference>
<dbReference type="GO" id="GO:0005886">
    <property type="term" value="C:plasma membrane"/>
    <property type="evidence" value="ECO:0007669"/>
    <property type="project" value="UniProtKB-SubCell"/>
</dbReference>
<evidence type="ECO:0000256" key="8">
    <source>
        <dbReference type="ARBA" id="ARBA00022840"/>
    </source>
</evidence>
<keyword evidence="10 19" id="KW-0472">Membrane</keyword>
<evidence type="ECO:0000256" key="18">
    <source>
        <dbReference type="SAM" id="MobiDB-lite"/>
    </source>
</evidence>
<dbReference type="PROSITE" id="PS50011">
    <property type="entry name" value="PROTEIN_KINASE_DOM"/>
    <property type="match status" value="1"/>
</dbReference>
<dbReference type="InterPro" id="IPR008266">
    <property type="entry name" value="Tyr_kinase_AS"/>
</dbReference>
<feature type="domain" description="Protein kinase" evidence="20">
    <location>
        <begin position="948"/>
        <end position="1216"/>
    </location>
</feature>
<dbReference type="Pfam" id="PF07714">
    <property type="entry name" value="PK_Tyr_Ser-Thr"/>
    <property type="match status" value="1"/>
</dbReference>
<evidence type="ECO:0000256" key="16">
    <source>
        <dbReference type="PROSITE-ProRule" id="PRU10141"/>
    </source>
</evidence>
<keyword evidence="3" id="KW-0808">Transferase</keyword>
<dbReference type="FunFam" id="1.10.510.10:FF:000113">
    <property type="entry name" value="Tyrosine-protein kinase receptor"/>
    <property type="match status" value="1"/>
</dbReference>
<evidence type="ECO:0000259" key="20">
    <source>
        <dbReference type="PROSITE" id="PS50011"/>
    </source>
</evidence>
<dbReference type="Pfam" id="PF12810">
    <property type="entry name" value="ALK_LTK_GRD"/>
    <property type="match status" value="1"/>
</dbReference>
<evidence type="ECO:0000256" key="14">
    <source>
        <dbReference type="ARBA" id="ARBA00023180"/>
    </source>
</evidence>
<evidence type="ECO:0000256" key="2">
    <source>
        <dbReference type="ARBA" id="ARBA00022475"/>
    </source>
</evidence>
<proteinExistence type="inferred from homology"/>
<feature type="domain" description="MAM" evidence="21">
    <location>
        <begin position="366"/>
        <end position="547"/>
    </location>
</feature>
<organism evidence="22 23">
    <name type="scientific">Haemonchus contortus</name>
    <name type="common">Barber pole worm</name>
    <dbReference type="NCBI Taxonomy" id="6289"/>
    <lineage>
        <taxon>Eukaryota</taxon>
        <taxon>Metazoa</taxon>
        <taxon>Ecdysozoa</taxon>
        <taxon>Nematoda</taxon>
        <taxon>Chromadorea</taxon>
        <taxon>Rhabditida</taxon>
        <taxon>Rhabditina</taxon>
        <taxon>Rhabditomorpha</taxon>
        <taxon>Strongyloidea</taxon>
        <taxon>Trichostrongylidae</taxon>
        <taxon>Haemonchus</taxon>
    </lineage>
</organism>
<dbReference type="InterPro" id="IPR017441">
    <property type="entry name" value="Protein_kinase_ATP_BS"/>
</dbReference>
<evidence type="ECO:0000256" key="19">
    <source>
        <dbReference type="SAM" id="Phobius"/>
    </source>
</evidence>
<comment type="subcellular location">
    <subcellularLocation>
        <location evidence="1">Cell membrane</location>
        <topology evidence="1">Single-pass type I membrane protein</topology>
    </subcellularLocation>
</comment>
<evidence type="ECO:0000256" key="5">
    <source>
        <dbReference type="ARBA" id="ARBA00022729"/>
    </source>
</evidence>
<evidence type="ECO:0000256" key="13">
    <source>
        <dbReference type="ARBA" id="ARBA00023170"/>
    </source>
</evidence>
<dbReference type="EC" id="2.7.10.1" evidence="17"/>
<dbReference type="GO" id="GO:0005524">
    <property type="term" value="F:ATP binding"/>
    <property type="evidence" value="ECO:0007669"/>
    <property type="project" value="UniProtKB-UniRule"/>
</dbReference>
<evidence type="ECO:0000256" key="3">
    <source>
        <dbReference type="ARBA" id="ARBA00022679"/>
    </source>
</evidence>
<feature type="compositionally biased region" description="Low complexity" evidence="18">
    <location>
        <begin position="1344"/>
        <end position="1353"/>
    </location>
</feature>
<keyword evidence="12" id="KW-1015">Disulfide bond</keyword>
<evidence type="ECO:0000256" key="6">
    <source>
        <dbReference type="ARBA" id="ARBA00022741"/>
    </source>
</evidence>
<dbReference type="InterPro" id="IPR011009">
    <property type="entry name" value="Kinase-like_dom_sf"/>
</dbReference>
<dbReference type="InterPro" id="IPR002011">
    <property type="entry name" value="Tyr_kinase_rcpt_2_CS"/>
</dbReference>
<dbReference type="OrthoDB" id="73209at2759"/>
<dbReference type="OMA" id="NTECYID"/>
<keyword evidence="4 17" id="KW-0812">Transmembrane</keyword>
<dbReference type="GO" id="GO:0045664">
    <property type="term" value="P:regulation of neuron differentiation"/>
    <property type="evidence" value="ECO:0007669"/>
    <property type="project" value="TreeGrafter"/>
</dbReference>
<dbReference type="Proteomes" id="UP000025227">
    <property type="component" value="Unplaced"/>
</dbReference>
<dbReference type="InterPro" id="IPR000998">
    <property type="entry name" value="MAM_dom"/>
</dbReference>
<keyword evidence="11" id="KW-0829">Tyrosine-protein kinase</keyword>
<dbReference type="SUPFAM" id="SSF49899">
    <property type="entry name" value="Concanavalin A-like lectins/glucanases"/>
    <property type="match status" value="1"/>
</dbReference>
<dbReference type="WBParaSite" id="HCON_00134570-00001">
    <property type="protein sequence ID" value="HCON_00134570-00001"/>
    <property type="gene ID" value="HCON_00134570"/>
</dbReference>
<name>A0A7I4YT51_HAECO</name>
<evidence type="ECO:0000259" key="21">
    <source>
        <dbReference type="PROSITE" id="PS50060"/>
    </source>
</evidence>
<dbReference type="PROSITE" id="PS00109">
    <property type="entry name" value="PROTEIN_KINASE_TYR"/>
    <property type="match status" value="1"/>
</dbReference>
<dbReference type="InterPro" id="IPR000719">
    <property type="entry name" value="Prot_kinase_dom"/>
</dbReference>
<accession>A0A7I4YT51</accession>
<dbReference type="PANTHER" id="PTHR24416">
    <property type="entry name" value="TYROSINE-PROTEIN KINASE RECEPTOR"/>
    <property type="match status" value="1"/>
</dbReference>
<evidence type="ECO:0000256" key="12">
    <source>
        <dbReference type="ARBA" id="ARBA00023157"/>
    </source>
</evidence>
<dbReference type="GO" id="GO:0007169">
    <property type="term" value="P:cell surface receptor protein tyrosine kinase signaling pathway"/>
    <property type="evidence" value="ECO:0007669"/>
    <property type="project" value="InterPro"/>
</dbReference>
<evidence type="ECO:0000256" key="15">
    <source>
        <dbReference type="ARBA" id="ARBA00051243"/>
    </source>
</evidence>
<reference evidence="23" key="1">
    <citation type="submission" date="2020-12" db="UniProtKB">
        <authorList>
            <consortium name="WormBaseParasite"/>
        </authorList>
    </citation>
    <scope>IDENTIFICATION</scope>
    <source>
        <strain evidence="23">MHco3</strain>
    </source>
</reference>
<keyword evidence="14" id="KW-0325">Glycoprotein</keyword>
<keyword evidence="2" id="KW-1003">Cell membrane</keyword>
<evidence type="ECO:0000256" key="1">
    <source>
        <dbReference type="ARBA" id="ARBA00004251"/>
    </source>
</evidence>
<feature type="transmembrane region" description="Helical" evidence="19">
    <location>
        <begin position="881"/>
        <end position="901"/>
    </location>
</feature>
<feature type="region of interest" description="Disordered" evidence="18">
    <location>
        <begin position="1329"/>
        <end position="1353"/>
    </location>
</feature>
<evidence type="ECO:0000256" key="7">
    <source>
        <dbReference type="ARBA" id="ARBA00022777"/>
    </source>
</evidence>
<dbReference type="PROSITE" id="PS00239">
    <property type="entry name" value="RECEPTOR_TYR_KIN_II"/>
    <property type="match status" value="1"/>
</dbReference>
<dbReference type="Gene3D" id="2.60.120.200">
    <property type="match status" value="1"/>
</dbReference>
<dbReference type="GO" id="GO:0043235">
    <property type="term" value="C:receptor complex"/>
    <property type="evidence" value="ECO:0007669"/>
    <property type="project" value="TreeGrafter"/>
</dbReference>
<dbReference type="PROSITE" id="PS00107">
    <property type="entry name" value="PROTEIN_KINASE_ATP"/>
    <property type="match status" value="1"/>
</dbReference>
<keyword evidence="6 16" id="KW-0547">Nucleotide-binding</keyword>
<evidence type="ECO:0000313" key="22">
    <source>
        <dbReference type="Proteomes" id="UP000025227"/>
    </source>
</evidence>
<sequence length="1353" mass="150137">MIVQLSLYYYVFGISYVGSSSHHRLFHSSIYAEEIDEHMQYHLYTEDNEEAVHDSRRRLISFLNPCWAADNQTNEWAGKITEKMVGCDDDEIVNRAGDGYVERHCRNEEETSSNRTVFLRRLSYLEQNCTCIVRCDNGIEFFRFAGCRCLRDELTLPDHGCLDPDCVWKVDDNAGWNIISTTGSRAAFASIALPPGNRTASLYSPYFQQISIQCVLEFAYRLSSVSHSSLTLSTEFLVPDDHFGYEPARSVVFREEMDYYSRRPRLGRFEPGHFTSPTRLRIECRSETRSHLVSSKNTSAGCQIGKIVWDDDCTAGSSPLATCELESRFCEVSNHMRCMDNVVCDIARDCPNGKDEESCDDQPVGAKCDFNDETAFCDGWTMLTVEQAKPVTEHLLQVKRPLGNVGPIHASRPGGGSGFLLYSSELNWNRSLSTRDTFFTSPFYSPIFNDDGKCKLRFYAIQSGTDAEWSLSIVHPLWVQNAEPIRIPLEYEGKRIERSWHRISADLGQLLFPFAVQIEANWVATLSGNGISYVAVDDISLSVECFDKAAQLSPVGNWTSMTIDTCGSTGTQRIRKEKCLSRGHRRGPYQFLSVDDQQQIWTVPETLLYRLIACGAEGGSFPYRVVENGGGCVIVDIKLIIGTKLHISIGQKGESPCDKHVKSSMNQHVLESLCYGQDADQRLNASMVYGAGGGGATTVSVDSAYIIVAAGGGGAYPSEYIEGIPNKPAGGLLRGKLPKNNSQSHSKAGDGISVSLPSSPLWSCGRFPNFGGIAAPCEPAAGGGGGFDGGQAQTRNHGLGGTNWIGINVSSYQMKSGVHKGDGLLTIHACRLHCPPKSTCFFTKLDMAESMECLCEHGETVSPSGSCTKSKALSLLIQRKWAVMTLLCCIAILFLGFVRLARRCTKRRPTAADQIKLLVMKSDYNDVDRESHTGIKSLHLPCLPWDEIVIGREIGTGAFGTVHEGRTLDGQVYAVKTICMNKSTSAEAQREFAFEALFMHKFNHPNVVRLHWIQWDPPRLRIILEFMGGGDLRSFLREARPTQENFNPYDLRVSDLINIALDIARGCEELNRQKYIHRDLAARNCLLTEKGPNRRVKIGDFGMARDIYENNYYRKGGRAKLPVRWMPPEAFLDGLFTTQTDVWSFGVVLWEISSFGMLPYFGVDNFDVMGLVTNGGRLDPPNTVPTEMHDLMRSCWNTKAEDRPSFTEIATILEHLSENQEIANVPIHCFAQLPSGLVSPWENPVQAMPVPSPSIADTPCTVVTALSPGTPEAAGFGISMNGVPYIPINTEALRELREEKSMRYNPDADSDSELTDGTIVDTSATMKNTLLGNRIPPTPPPRRPTSLPRFPNV</sequence>
<evidence type="ECO:0000256" key="11">
    <source>
        <dbReference type="ARBA" id="ARBA00023137"/>
    </source>
</evidence>
<evidence type="ECO:0000256" key="9">
    <source>
        <dbReference type="ARBA" id="ARBA00022989"/>
    </source>
</evidence>
<keyword evidence="9 19" id="KW-1133">Transmembrane helix</keyword>
<dbReference type="InterPro" id="IPR020635">
    <property type="entry name" value="Tyr_kinase_cat_dom"/>
</dbReference>
<evidence type="ECO:0000313" key="23">
    <source>
        <dbReference type="WBParaSite" id="HCON_00134570-00001"/>
    </source>
</evidence>
<dbReference type="SMART" id="SM00219">
    <property type="entry name" value="TyrKc"/>
    <property type="match status" value="1"/>
</dbReference>
<keyword evidence="7" id="KW-0418">Kinase</keyword>
<keyword evidence="22" id="KW-1185">Reference proteome</keyword>
<feature type="binding site" evidence="16">
    <location>
        <position position="976"/>
    </location>
    <ligand>
        <name>ATP</name>
        <dbReference type="ChEBI" id="CHEBI:30616"/>
    </ligand>
</feature>
<dbReference type="InterPro" id="IPR050122">
    <property type="entry name" value="RTK"/>
</dbReference>
<dbReference type="Gene3D" id="1.10.510.10">
    <property type="entry name" value="Transferase(Phosphotransferase) domain 1"/>
    <property type="match status" value="1"/>
</dbReference>
<dbReference type="GO" id="GO:0004714">
    <property type="term" value="F:transmembrane receptor protein tyrosine kinase activity"/>
    <property type="evidence" value="ECO:0007669"/>
    <property type="project" value="UniProtKB-EC"/>
</dbReference>
<dbReference type="PROSITE" id="PS50060">
    <property type="entry name" value="MAM_2"/>
    <property type="match status" value="1"/>
</dbReference>
<evidence type="ECO:0000256" key="17">
    <source>
        <dbReference type="RuleBase" id="RU000312"/>
    </source>
</evidence>
<evidence type="ECO:0000256" key="10">
    <source>
        <dbReference type="ARBA" id="ARBA00023136"/>
    </source>
</evidence>